<dbReference type="OrthoDB" id="1734961at2759"/>
<dbReference type="GO" id="GO:0016042">
    <property type="term" value="P:lipid catabolic process"/>
    <property type="evidence" value="ECO:0007669"/>
    <property type="project" value="UniProtKB-KW"/>
</dbReference>
<sequence>MDGALDPDSSGYEQSAPKNEKKFDATMAAKWGILGWLSNQGSTPLVDVFTHSSADMVDFHVATVTQALQ</sequence>
<keyword evidence="3" id="KW-1185">Reference proteome</keyword>
<comment type="caution">
    <text evidence="2">The sequence shown here is derived from an EMBL/GenBank/DDBJ whole genome shotgun (WGS) entry which is preliminary data.</text>
</comment>
<evidence type="ECO:0000313" key="3">
    <source>
        <dbReference type="Proteomes" id="UP000634136"/>
    </source>
</evidence>
<dbReference type="GO" id="GO:0004620">
    <property type="term" value="F:phospholipase activity"/>
    <property type="evidence" value="ECO:0007669"/>
    <property type="project" value="TreeGrafter"/>
</dbReference>
<name>A0A834WZ24_9FABA</name>
<dbReference type="PANTHER" id="PTHR32176">
    <property type="entry name" value="XYLOSE ISOMERASE"/>
    <property type="match status" value="1"/>
</dbReference>
<organism evidence="2 3">
    <name type="scientific">Senna tora</name>
    <dbReference type="NCBI Taxonomy" id="362788"/>
    <lineage>
        <taxon>Eukaryota</taxon>
        <taxon>Viridiplantae</taxon>
        <taxon>Streptophyta</taxon>
        <taxon>Embryophyta</taxon>
        <taxon>Tracheophyta</taxon>
        <taxon>Spermatophyta</taxon>
        <taxon>Magnoliopsida</taxon>
        <taxon>eudicotyledons</taxon>
        <taxon>Gunneridae</taxon>
        <taxon>Pentapetalae</taxon>
        <taxon>rosids</taxon>
        <taxon>fabids</taxon>
        <taxon>Fabales</taxon>
        <taxon>Fabaceae</taxon>
        <taxon>Caesalpinioideae</taxon>
        <taxon>Cassia clade</taxon>
        <taxon>Senna</taxon>
    </lineage>
</organism>
<proteinExistence type="predicted"/>
<reference evidence="2" key="1">
    <citation type="submission" date="2020-09" db="EMBL/GenBank/DDBJ databases">
        <title>Genome-Enabled Discovery of Anthraquinone Biosynthesis in Senna tora.</title>
        <authorList>
            <person name="Kang S.-H."/>
            <person name="Pandey R.P."/>
            <person name="Lee C.-M."/>
            <person name="Sim J.-S."/>
            <person name="Jeong J.-T."/>
            <person name="Choi B.-S."/>
            <person name="Jung M."/>
            <person name="Ginzburg D."/>
            <person name="Zhao K."/>
            <person name="Won S.Y."/>
            <person name="Oh T.-J."/>
            <person name="Yu Y."/>
            <person name="Kim N.-H."/>
            <person name="Lee O.R."/>
            <person name="Lee T.-H."/>
            <person name="Bashyal P."/>
            <person name="Kim T.-S."/>
            <person name="Lee W.-H."/>
            <person name="Kawkins C."/>
            <person name="Kim C.-K."/>
            <person name="Kim J.S."/>
            <person name="Ahn B.O."/>
            <person name="Rhee S.Y."/>
            <person name="Sohng J.K."/>
        </authorList>
    </citation>
    <scope>NUCLEOTIDE SEQUENCE</scope>
    <source>
        <tissue evidence="2">Leaf</tissue>
    </source>
</reference>
<gene>
    <name evidence="2" type="ORF">G2W53_010111</name>
</gene>
<keyword evidence="1" id="KW-0443">Lipid metabolism</keyword>
<protein>
    <submittedName>
        <fullName evidence="2">Patatin-like protein 2</fullName>
    </submittedName>
</protein>
<accession>A0A834WZ24</accession>
<dbReference type="EMBL" id="JAAIUW010000004">
    <property type="protein sequence ID" value="KAF7835252.1"/>
    <property type="molecule type" value="Genomic_DNA"/>
</dbReference>
<keyword evidence="1" id="KW-0442">Lipid degradation</keyword>
<dbReference type="AlphaFoldDB" id="A0A834WZ24"/>
<dbReference type="GO" id="GO:0047372">
    <property type="term" value="F:monoacylglycerol lipase activity"/>
    <property type="evidence" value="ECO:0007669"/>
    <property type="project" value="TreeGrafter"/>
</dbReference>
<dbReference type="PANTHER" id="PTHR32176:SF115">
    <property type="entry name" value="PATATIN-LIKE PROTEIN 3"/>
    <property type="match status" value="1"/>
</dbReference>
<evidence type="ECO:0000256" key="1">
    <source>
        <dbReference type="ARBA" id="ARBA00022963"/>
    </source>
</evidence>
<dbReference type="Proteomes" id="UP000634136">
    <property type="component" value="Unassembled WGS sequence"/>
</dbReference>
<dbReference type="Gene3D" id="3.40.1090.10">
    <property type="entry name" value="Cytosolic phospholipase A2 catalytic domain"/>
    <property type="match status" value="1"/>
</dbReference>
<evidence type="ECO:0000313" key="2">
    <source>
        <dbReference type="EMBL" id="KAF7835252.1"/>
    </source>
</evidence>